<dbReference type="EMBL" id="ACQT01000155">
    <property type="protein sequence ID" value="EER59172.1"/>
    <property type="molecule type" value="Genomic_DNA"/>
</dbReference>
<sequence length="153" mass="16486">ASEPPAPDLPWPREYRGIYQERRRECGWGLYEALGIAKGDREASARQAAQNFTMFGAPHVAIITSDEALGVYGAVDCGAYVGNFLLAAHSLGVGAVAQAALAAYPRVLRDVLGIAPDRTIVCGISFGLPDPHHPANQFRTRRADPGDSVIWRD</sequence>
<dbReference type="InterPro" id="IPR029479">
    <property type="entry name" value="Nitroreductase"/>
</dbReference>
<dbReference type="AlphaFoldDB" id="C5T8N3"/>
<evidence type="ECO:0000259" key="1">
    <source>
        <dbReference type="Pfam" id="PF00881"/>
    </source>
</evidence>
<dbReference type="InterPro" id="IPR000415">
    <property type="entry name" value="Nitroreductase-like"/>
</dbReference>
<dbReference type="GO" id="GO:0016491">
    <property type="term" value="F:oxidoreductase activity"/>
    <property type="evidence" value="ECO:0007669"/>
    <property type="project" value="InterPro"/>
</dbReference>
<dbReference type="Gene3D" id="3.40.109.10">
    <property type="entry name" value="NADH Oxidase"/>
    <property type="match status" value="1"/>
</dbReference>
<evidence type="ECO:0000313" key="2">
    <source>
        <dbReference type="EMBL" id="EER59172.1"/>
    </source>
</evidence>
<gene>
    <name evidence="2" type="ORF">AcdelDRAFT_3263</name>
</gene>
<comment type="caution">
    <text evidence="2">The sequence shown here is derived from an EMBL/GenBank/DDBJ whole genome shotgun (WGS) entry which is preliminary data.</text>
</comment>
<accession>C5T8N3</accession>
<name>C5T8N3_ACIDE</name>
<evidence type="ECO:0000313" key="3">
    <source>
        <dbReference type="Proteomes" id="UP000003856"/>
    </source>
</evidence>
<dbReference type="SUPFAM" id="SSF55469">
    <property type="entry name" value="FMN-dependent nitroreductase-like"/>
    <property type="match status" value="1"/>
</dbReference>
<feature type="non-terminal residue" evidence="2">
    <location>
        <position position="1"/>
    </location>
</feature>
<dbReference type="OrthoDB" id="9773807at2"/>
<feature type="domain" description="Nitroreductase" evidence="1">
    <location>
        <begin position="45"/>
        <end position="127"/>
    </location>
</feature>
<dbReference type="PATRIC" id="fig|573060.9.peg.1776"/>
<reference evidence="2 3" key="1">
    <citation type="submission" date="2009-05" db="EMBL/GenBank/DDBJ databases">
        <title>The draft genome of Acidovorax delafieldii 2AN.</title>
        <authorList>
            <consortium name="US DOE Joint Genome Institute (JGI-PGF)"/>
            <person name="Lucas S."/>
            <person name="Copeland A."/>
            <person name="Lapidus A."/>
            <person name="Glavina del Rio T."/>
            <person name="Tice H."/>
            <person name="Bruce D."/>
            <person name="Goodwin L."/>
            <person name="Pitluck S."/>
            <person name="Larimer F."/>
            <person name="Land M.L."/>
            <person name="Hauser L."/>
            <person name="Shelobolina E.S."/>
            <person name="Picardal F."/>
            <person name="Roden E."/>
            <person name="Emerson D."/>
        </authorList>
    </citation>
    <scope>NUCLEOTIDE SEQUENCE [LARGE SCALE GENOMIC DNA]</scope>
    <source>
        <strain evidence="2 3">2AN</strain>
    </source>
</reference>
<keyword evidence="3" id="KW-1185">Reference proteome</keyword>
<dbReference type="RefSeq" id="WP_005798608.1">
    <property type="nucleotide sequence ID" value="NZ_ACQT01000155.1"/>
</dbReference>
<protein>
    <submittedName>
        <fullName evidence="2">Nitroreductase</fullName>
    </submittedName>
</protein>
<dbReference type="Pfam" id="PF00881">
    <property type="entry name" value="Nitroreductase"/>
    <property type="match status" value="1"/>
</dbReference>
<organism evidence="2 3">
    <name type="scientific">Acidovorax delafieldii 2AN</name>
    <dbReference type="NCBI Taxonomy" id="573060"/>
    <lineage>
        <taxon>Bacteria</taxon>
        <taxon>Pseudomonadati</taxon>
        <taxon>Pseudomonadota</taxon>
        <taxon>Betaproteobacteria</taxon>
        <taxon>Burkholderiales</taxon>
        <taxon>Comamonadaceae</taxon>
        <taxon>Acidovorax</taxon>
    </lineage>
</organism>
<dbReference type="Proteomes" id="UP000003856">
    <property type="component" value="Unassembled WGS sequence"/>
</dbReference>
<proteinExistence type="predicted"/>